<accession>A0ABU7CLZ1</accession>
<proteinExistence type="predicted"/>
<protein>
    <submittedName>
        <fullName evidence="1">Uncharacterized protein</fullName>
    </submittedName>
</protein>
<evidence type="ECO:0000313" key="2">
    <source>
        <dbReference type="Proteomes" id="UP001352852"/>
    </source>
</evidence>
<dbReference type="EMBL" id="JAHUTJ010000626">
    <property type="protein sequence ID" value="MED6263976.1"/>
    <property type="molecule type" value="Genomic_DNA"/>
</dbReference>
<dbReference type="Proteomes" id="UP001352852">
    <property type="component" value="Unassembled WGS sequence"/>
</dbReference>
<name>A0ABU7CLZ1_9TELE</name>
<keyword evidence="2" id="KW-1185">Reference proteome</keyword>
<evidence type="ECO:0000313" key="1">
    <source>
        <dbReference type="EMBL" id="MED6263976.1"/>
    </source>
</evidence>
<sequence length="66" mass="7257">MEIWVTSDDLQNITDSRTEEVASWLNEDARNAVCCGNGDWAFTAVTSKLLPKLSQTPPGLTDFLAL</sequence>
<organism evidence="1 2">
    <name type="scientific">Characodon lateralis</name>
    <dbReference type="NCBI Taxonomy" id="208331"/>
    <lineage>
        <taxon>Eukaryota</taxon>
        <taxon>Metazoa</taxon>
        <taxon>Chordata</taxon>
        <taxon>Craniata</taxon>
        <taxon>Vertebrata</taxon>
        <taxon>Euteleostomi</taxon>
        <taxon>Actinopterygii</taxon>
        <taxon>Neopterygii</taxon>
        <taxon>Teleostei</taxon>
        <taxon>Neoteleostei</taxon>
        <taxon>Acanthomorphata</taxon>
        <taxon>Ovalentaria</taxon>
        <taxon>Atherinomorphae</taxon>
        <taxon>Cyprinodontiformes</taxon>
        <taxon>Goodeidae</taxon>
        <taxon>Characodon</taxon>
    </lineage>
</organism>
<gene>
    <name evidence="1" type="ORF">CHARACLAT_010040</name>
</gene>
<comment type="caution">
    <text evidence="1">The sequence shown here is derived from an EMBL/GenBank/DDBJ whole genome shotgun (WGS) entry which is preliminary data.</text>
</comment>
<reference evidence="1 2" key="1">
    <citation type="submission" date="2021-06" db="EMBL/GenBank/DDBJ databases">
        <authorList>
            <person name="Palmer J.M."/>
        </authorList>
    </citation>
    <scope>NUCLEOTIDE SEQUENCE [LARGE SCALE GENOMIC DNA]</scope>
    <source>
        <strain evidence="1 2">CL_MEX2019</strain>
        <tissue evidence="1">Muscle</tissue>
    </source>
</reference>